<sequence length="271" mass="30655">MEEKMKNQSEKIDALWQKSEDNFVIQGLKENRPIEEIYNSIDGIKNTFLETPECLACSDGRIHDHRIARAGSGIIAGEKVMIKAAGELIKAGIIKHRFEITSHEGCAAAKIALDELKKFGKLKGDITPDEFGQKYARDLVGSLNKIYSDTEFIYRHIRADEMEKLHCERVLYYDGTRKFKKIEGLPDGFIFTDMEIEPEESIGELIALSDVALSHGFGERFTNDNPFRIIVLGENEAQLEKLNHMAQVAVSSDNISGRTVWHSLNLEKLKL</sequence>
<name>A0A1J4TAL9_9BACT</name>
<comment type="caution">
    <text evidence="1">The sequence shown here is derived from an EMBL/GenBank/DDBJ whole genome shotgun (WGS) entry which is preliminary data.</text>
</comment>
<dbReference type="EMBL" id="MNUU01000052">
    <property type="protein sequence ID" value="OIO07279.1"/>
    <property type="molecule type" value="Genomic_DNA"/>
</dbReference>
<proteinExistence type="predicted"/>
<dbReference type="AlphaFoldDB" id="A0A1J4TAL9"/>
<organism evidence="1 2">
    <name type="scientific">Candidatus Falkowbacteria bacterium CG1_02_37_44</name>
    <dbReference type="NCBI Taxonomy" id="1805146"/>
    <lineage>
        <taxon>Bacteria</taxon>
        <taxon>Candidatus Falkowiibacteriota</taxon>
    </lineage>
</organism>
<dbReference type="Proteomes" id="UP000183192">
    <property type="component" value="Unassembled WGS sequence"/>
</dbReference>
<protein>
    <submittedName>
        <fullName evidence="1">Uncharacterized protein</fullName>
    </submittedName>
</protein>
<evidence type="ECO:0000313" key="1">
    <source>
        <dbReference type="EMBL" id="OIO07279.1"/>
    </source>
</evidence>
<gene>
    <name evidence="1" type="ORF">AUJ27_02800</name>
</gene>
<reference evidence="1 2" key="1">
    <citation type="journal article" date="2016" name="Environ. Microbiol.">
        <title>Genomic resolution of a cold subsurface aquifer community provides metabolic insights for novel microbes adapted to high CO concentrations.</title>
        <authorList>
            <person name="Probst A.J."/>
            <person name="Castelle C.J."/>
            <person name="Singh A."/>
            <person name="Brown C.T."/>
            <person name="Anantharaman K."/>
            <person name="Sharon I."/>
            <person name="Hug L.A."/>
            <person name="Burstein D."/>
            <person name="Emerson J.B."/>
            <person name="Thomas B.C."/>
            <person name="Banfield J.F."/>
        </authorList>
    </citation>
    <scope>NUCLEOTIDE SEQUENCE [LARGE SCALE GENOMIC DNA]</scope>
    <source>
        <strain evidence="1">CG1_02_37_44</strain>
    </source>
</reference>
<dbReference type="STRING" id="1805146.AUJ27_02800"/>
<accession>A0A1J4TAL9</accession>
<evidence type="ECO:0000313" key="2">
    <source>
        <dbReference type="Proteomes" id="UP000183192"/>
    </source>
</evidence>